<evidence type="ECO:0000256" key="10">
    <source>
        <dbReference type="SAM" id="Phobius"/>
    </source>
</evidence>
<dbReference type="EC" id="2.7.7.65" evidence="2"/>
<evidence type="ECO:0000259" key="11">
    <source>
        <dbReference type="PROSITE" id="PS50112"/>
    </source>
</evidence>
<evidence type="ECO:0000256" key="1">
    <source>
        <dbReference type="ARBA" id="ARBA00004370"/>
    </source>
</evidence>
<organism evidence="13 14">
    <name type="scientific">Candidatus Sulfurimonas baltica</name>
    <dbReference type="NCBI Taxonomy" id="2740404"/>
    <lineage>
        <taxon>Bacteria</taxon>
        <taxon>Pseudomonadati</taxon>
        <taxon>Campylobacterota</taxon>
        <taxon>Epsilonproteobacteria</taxon>
        <taxon>Campylobacterales</taxon>
        <taxon>Sulfurimonadaceae</taxon>
        <taxon>Sulfurimonas</taxon>
    </lineage>
</organism>
<comment type="catalytic activity">
    <reaction evidence="9">
        <text>2 GTP = 3',3'-c-di-GMP + 2 diphosphate</text>
        <dbReference type="Rhea" id="RHEA:24898"/>
        <dbReference type="ChEBI" id="CHEBI:33019"/>
        <dbReference type="ChEBI" id="CHEBI:37565"/>
        <dbReference type="ChEBI" id="CHEBI:58805"/>
        <dbReference type="EC" id="2.7.7.65"/>
    </reaction>
</comment>
<keyword evidence="3" id="KW-0597">Phosphoprotein</keyword>
<keyword evidence="7" id="KW-0067">ATP-binding</keyword>
<dbReference type="GO" id="GO:1902201">
    <property type="term" value="P:negative regulation of bacterial-type flagellum-dependent cell motility"/>
    <property type="evidence" value="ECO:0007669"/>
    <property type="project" value="TreeGrafter"/>
</dbReference>
<dbReference type="GO" id="GO:0000160">
    <property type="term" value="P:phosphorelay signal transduction system"/>
    <property type="evidence" value="ECO:0007669"/>
    <property type="project" value="UniProtKB-KW"/>
</dbReference>
<keyword evidence="10" id="KW-0472">Membrane</keyword>
<dbReference type="CDD" id="cd01949">
    <property type="entry name" value="GGDEF"/>
    <property type="match status" value="1"/>
</dbReference>
<dbReference type="InterPro" id="IPR035965">
    <property type="entry name" value="PAS-like_dom_sf"/>
</dbReference>
<dbReference type="InterPro" id="IPR001610">
    <property type="entry name" value="PAC"/>
</dbReference>
<feature type="domain" description="PAS" evidence="11">
    <location>
        <begin position="372"/>
        <end position="399"/>
    </location>
</feature>
<dbReference type="FunFam" id="3.30.70.270:FF:000001">
    <property type="entry name" value="Diguanylate cyclase domain protein"/>
    <property type="match status" value="1"/>
</dbReference>
<dbReference type="SUPFAM" id="SSF55785">
    <property type="entry name" value="PYP-like sensor domain (PAS domain)"/>
    <property type="match status" value="1"/>
</dbReference>
<keyword evidence="4" id="KW-0808">Transferase</keyword>
<dbReference type="Pfam" id="PF13426">
    <property type="entry name" value="PAS_9"/>
    <property type="match status" value="1"/>
</dbReference>
<dbReference type="SUPFAM" id="SSF55073">
    <property type="entry name" value="Nucleotide cyclase"/>
    <property type="match status" value="1"/>
</dbReference>
<dbReference type="SUPFAM" id="SSF103190">
    <property type="entry name" value="Sensory domain-like"/>
    <property type="match status" value="1"/>
</dbReference>
<evidence type="ECO:0000256" key="3">
    <source>
        <dbReference type="ARBA" id="ARBA00022553"/>
    </source>
</evidence>
<keyword evidence="8" id="KW-0902">Two-component regulatory system</keyword>
<protein>
    <recommendedName>
        <fullName evidence="2">diguanylate cyclase</fullName>
        <ecNumber evidence="2">2.7.7.65</ecNumber>
    </recommendedName>
</protein>
<feature type="transmembrane region" description="Helical" evidence="10">
    <location>
        <begin position="12"/>
        <end position="40"/>
    </location>
</feature>
<dbReference type="InterPro" id="IPR029787">
    <property type="entry name" value="Nucleotide_cyclase"/>
</dbReference>
<comment type="subcellular location">
    <subcellularLocation>
        <location evidence="1">Membrane</location>
    </subcellularLocation>
</comment>
<dbReference type="RefSeq" id="WP_194369983.1">
    <property type="nucleotide sequence ID" value="NZ_CP054492.1"/>
</dbReference>
<evidence type="ECO:0000256" key="6">
    <source>
        <dbReference type="ARBA" id="ARBA00022777"/>
    </source>
</evidence>
<dbReference type="PANTHER" id="PTHR45138:SF9">
    <property type="entry name" value="DIGUANYLATE CYCLASE DGCM-RELATED"/>
    <property type="match status" value="1"/>
</dbReference>
<evidence type="ECO:0000313" key="13">
    <source>
        <dbReference type="EMBL" id="QOY52187.1"/>
    </source>
</evidence>
<dbReference type="Gene3D" id="3.30.70.270">
    <property type="match status" value="1"/>
</dbReference>
<dbReference type="GO" id="GO:0005524">
    <property type="term" value="F:ATP binding"/>
    <property type="evidence" value="ECO:0007669"/>
    <property type="project" value="UniProtKB-KW"/>
</dbReference>
<dbReference type="InterPro" id="IPR048760">
    <property type="entry name" value="VP0354-like_sensor_dom"/>
</dbReference>
<dbReference type="NCBIfam" id="TIGR00229">
    <property type="entry name" value="sensory_box"/>
    <property type="match status" value="1"/>
</dbReference>
<dbReference type="CDD" id="cd18773">
    <property type="entry name" value="PDC1_HK_sensor"/>
    <property type="match status" value="1"/>
</dbReference>
<evidence type="ECO:0000313" key="14">
    <source>
        <dbReference type="Proteomes" id="UP000593994"/>
    </source>
</evidence>
<dbReference type="Pfam" id="PF21623">
    <property type="entry name" value="HK_sensor_dom_bact"/>
    <property type="match status" value="1"/>
</dbReference>
<keyword evidence="5" id="KW-0547">Nucleotide-binding</keyword>
<evidence type="ECO:0000259" key="12">
    <source>
        <dbReference type="PROSITE" id="PS50887"/>
    </source>
</evidence>
<gene>
    <name evidence="13" type="ORF">HUE88_00365</name>
</gene>
<dbReference type="Pfam" id="PF00990">
    <property type="entry name" value="GGDEF"/>
    <property type="match status" value="1"/>
</dbReference>
<dbReference type="CDD" id="cd00130">
    <property type="entry name" value="PAS"/>
    <property type="match status" value="1"/>
</dbReference>
<keyword evidence="14" id="KW-1185">Reference proteome</keyword>
<evidence type="ECO:0000256" key="5">
    <source>
        <dbReference type="ARBA" id="ARBA00022741"/>
    </source>
</evidence>
<evidence type="ECO:0000256" key="9">
    <source>
        <dbReference type="ARBA" id="ARBA00034247"/>
    </source>
</evidence>
<feature type="transmembrane region" description="Helical" evidence="10">
    <location>
        <begin position="318"/>
        <end position="342"/>
    </location>
</feature>
<sequence length="643" mass="74644">MRLKLIPKTSKYYYRFILILLFVFVGFIISAVSIFVSGYYQLNAMHKEFDTSAKNTLFYKKEFLRSQTDNFKNYLAAVEQTSEFEAFIRNDLKSRNQTKDHIASIMMAITHSNPSIMQFRFIDNNGDETIRIDRDSSGGAPYNIDKKSLQNKADRYYFQETKDVAKGRAWFSNVDLSIEDGKIVQPVVPMLRVAKAYYDNDRFKGILIINIFMKKILEEATASELFNLAIFDKDSYILCSNHDGCDKNSKTWTKYLEHININCSLDEYKNNTLLKLLFRTKQSSIEISDIIENGEGLKIVLEEKRQKLIEHTKDIIDYVLVMGIIVFTISFPLAIMLSSYPLRLHEKLEKFKNNLVNKIDIIDKFVCMSRTDIDGNIIEVSTAFTKLTGYTKDELVGKNHRILKSKETPASLHQNMWRTILHGKNWTGILKNIRKNGDEYWIRNNITPIIENEKITGFTSIIENITSQKLIEEISIKDELTQAYNRRFFNQMFHKELRRARRNGKMFCVAMFDIDYFKKYNDTYGHIKGDEALQKVVAQVSLKLQRPSDYLFRIGGEEFIVIYSDEQSFDEAKMFSSEILMSVKNLNIEHTSSLNDDVLTISLGLLNVTPDCKMDESAILKRVDELLYIAKEAGRNQLVSEEC</sequence>
<dbReference type="Gene3D" id="3.30.450.20">
    <property type="entry name" value="PAS domain"/>
    <property type="match status" value="2"/>
</dbReference>
<dbReference type="GO" id="GO:0016301">
    <property type="term" value="F:kinase activity"/>
    <property type="evidence" value="ECO:0007669"/>
    <property type="project" value="UniProtKB-KW"/>
</dbReference>
<keyword evidence="10" id="KW-0812">Transmembrane</keyword>
<dbReference type="SMART" id="SM00267">
    <property type="entry name" value="GGDEF"/>
    <property type="match status" value="1"/>
</dbReference>
<keyword evidence="6" id="KW-0418">Kinase</keyword>
<dbReference type="GO" id="GO:0043709">
    <property type="term" value="P:cell adhesion involved in single-species biofilm formation"/>
    <property type="evidence" value="ECO:0007669"/>
    <property type="project" value="TreeGrafter"/>
</dbReference>
<dbReference type="InterPro" id="IPR029151">
    <property type="entry name" value="Sensor-like_sf"/>
</dbReference>
<keyword evidence="10" id="KW-1133">Transmembrane helix</keyword>
<dbReference type="NCBIfam" id="TIGR00254">
    <property type="entry name" value="GGDEF"/>
    <property type="match status" value="1"/>
</dbReference>
<dbReference type="KEGG" id="sbal:HUE88_00365"/>
<dbReference type="GO" id="GO:0052621">
    <property type="term" value="F:diguanylate cyclase activity"/>
    <property type="evidence" value="ECO:0007669"/>
    <property type="project" value="UniProtKB-EC"/>
</dbReference>
<dbReference type="InterPro" id="IPR000014">
    <property type="entry name" value="PAS"/>
</dbReference>
<dbReference type="PROSITE" id="PS50112">
    <property type="entry name" value="PAS"/>
    <property type="match status" value="1"/>
</dbReference>
<dbReference type="SMART" id="SM00086">
    <property type="entry name" value="PAC"/>
    <property type="match status" value="1"/>
</dbReference>
<evidence type="ECO:0000256" key="4">
    <source>
        <dbReference type="ARBA" id="ARBA00022679"/>
    </source>
</evidence>
<dbReference type="PANTHER" id="PTHR45138">
    <property type="entry name" value="REGULATORY COMPONENTS OF SENSORY TRANSDUCTION SYSTEM"/>
    <property type="match status" value="1"/>
</dbReference>
<evidence type="ECO:0000256" key="2">
    <source>
        <dbReference type="ARBA" id="ARBA00012528"/>
    </source>
</evidence>
<reference evidence="13 14" key="1">
    <citation type="submission" date="2020-05" db="EMBL/GenBank/DDBJ databases">
        <title>Sulfurimonas marisnigri, sp. nov., and Sulfurimonas baltica, sp. nov., manganese oxide reducing chemolithoautotrophs of the class Epsilonproteobacteria isolated from the pelagic redoxclines of the Black and Baltic Seas and emended description of the genus Sulfurimonas.</title>
        <authorList>
            <person name="Henkel J.V."/>
            <person name="Laudan C."/>
            <person name="Werner J."/>
            <person name="Neu T."/>
            <person name="Plewe S."/>
            <person name="Sproer C."/>
            <person name="Bunk B."/>
            <person name="Schulz-Vogt H.N."/>
        </authorList>
    </citation>
    <scope>NUCLEOTIDE SEQUENCE [LARGE SCALE GENOMIC DNA]</scope>
    <source>
        <strain evidence="13 14">GD2</strain>
    </source>
</reference>
<feature type="domain" description="GGDEF" evidence="12">
    <location>
        <begin position="505"/>
        <end position="643"/>
    </location>
</feature>
<dbReference type="Proteomes" id="UP000593994">
    <property type="component" value="Chromosome"/>
</dbReference>
<dbReference type="AlphaFoldDB" id="A0A7S7LVD2"/>
<dbReference type="InterPro" id="IPR000160">
    <property type="entry name" value="GGDEF_dom"/>
</dbReference>
<dbReference type="EMBL" id="CP054492">
    <property type="protein sequence ID" value="QOY52187.1"/>
    <property type="molecule type" value="Genomic_DNA"/>
</dbReference>
<evidence type="ECO:0000256" key="7">
    <source>
        <dbReference type="ARBA" id="ARBA00022840"/>
    </source>
</evidence>
<dbReference type="GO" id="GO:0005886">
    <property type="term" value="C:plasma membrane"/>
    <property type="evidence" value="ECO:0007669"/>
    <property type="project" value="TreeGrafter"/>
</dbReference>
<dbReference type="InterPro" id="IPR043128">
    <property type="entry name" value="Rev_trsase/Diguanyl_cyclase"/>
</dbReference>
<dbReference type="PROSITE" id="PS50887">
    <property type="entry name" value="GGDEF"/>
    <property type="match status" value="1"/>
</dbReference>
<accession>A0A7S7LVD2</accession>
<proteinExistence type="predicted"/>
<dbReference type="InterPro" id="IPR050469">
    <property type="entry name" value="Diguanylate_Cyclase"/>
</dbReference>
<name>A0A7S7LVD2_9BACT</name>
<evidence type="ECO:0000256" key="8">
    <source>
        <dbReference type="ARBA" id="ARBA00023012"/>
    </source>
</evidence>